<dbReference type="EMBL" id="PSQE01000003">
    <property type="protein sequence ID" value="RHN69850.1"/>
    <property type="molecule type" value="Genomic_DNA"/>
</dbReference>
<accession>A0A396IWL3</accession>
<dbReference type="AlphaFoldDB" id="A0A396IWL3"/>
<gene>
    <name evidence="2" type="ORF">MtrunA17_Chr3g0129241</name>
</gene>
<protein>
    <submittedName>
        <fullName evidence="2">Uncharacterized protein</fullName>
    </submittedName>
</protein>
<dbReference type="Proteomes" id="UP000265566">
    <property type="component" value="Chromosome 3"/>
</dbReference>
<dbReference type="Gramene" id="rna18374">
    <property type="protein sequence ID" value="RHN69850.1"/>
    <property type="gene ID" value="gene18374"/>
</dbReference>
<proteinExistence type="predicted"/>
<evidence type="ECO:0000256" key="1">
    <source>
        <dbReference type="SAM" id="MobiDB-lite"/>
    </source>
</evidence>
<organism evidence="2 3">
    <name type="scientific">Medicago truncatula</name>
    <name type="common">Barrel medic</name>
    <name type="synonym">Medicago tribuloides</name>
    <dbReference type="NCBI Taxonomy" id="3880"/>
    <lineage>
        <taxon>Eukaryota</taxon>
        <taxon>Viridiplantae</taxon>
        <taxon>Streptophyta</taxon>
        <taxon>Embryophyta</taxon>
        <taxon>Tracheophyta</taxon>
        <taxon>Spermatophyta</taxon>
        <taxon>Magnoliopsida</taxon>
        <taxon>eudicotyledons</taxon>
        <taxon>Gunneridae</taxon>
        <taxon>Pentapetalae</taxon>
        <taxon>rosids</taxon>
        <taxon>fabids</taxon>
        <taxon>Fabales</taxon>
        <taxon>Fabaceae</taxon>
        <taxon>Papilionoideae</taxon>
        <taxon>50 kb inversion clade</taxon>
        <taxon>NPAAA clade</taxon>
        <taxon>Hologalegina</taxon>
        <taxon>IRL clade</taxon>
        <taxon>Trifolieae</taxon>
        <taxon>Medicago</taxon>
    </lineage>
</organism>
<feature type="compositionally biased region" description="Basic residues" evidence="1">
    <location>
        <begin position="1"/>
        <end position="15"/>
    </location>
</feature>
<evidence type="ECO:0000313" key="3">
    <source>
        <dbReference type="Proteomes" id="UP000265566"/>
    </source>
</evidence>
<comment type="caution">
    <text evidence="2">The sequence shown here is derived from an EMBL/GenBank/DDBJ whole genome shotgun (WGS) entry which is preliminary data.</text>
</comment>
<name>A0A396IWL3_MEDTR</name>
<feature type="region of interest" description="Disordered" evidence="1">
    <location>
        <begin position="1"/>
        <end position="47"/>
    </location>
</feature>
<sequence length="47" mass="5517">MGLRYNKKKSRRKLFEKHNSLPLKSSCKKNQHCSRSNGSPENKTRTI</sequence>
<evidence type="ECO:0000313" key="2">
    <source>
        <dbReference type="EMBL" id="RHN69850.1"/>
    </source>
</evidence>
<reference evidence="3" key="1">
    <citation type="journal article" date="2018" name="Nat. Plants">
        <title>Whole-genome landscape of Medicago truncatula symbiotic genes.</title>
        <authorList>
            <person name="Pecrix Y."/>
            <person name="Staton S.E."/>
            <person name="Sallet E."/>
            <person name="Lelandais-Briere C."/>
            <person name="Moreau S."/>
            <person name="Carrere S."/>
            <person name="Blein T."/>
            <person name="Jardinaud M.F."/>
            <person name="Latrasse D."/>
            <person name="Zouine M."/>
            <person name="Zahm M."/>
            <person name="Kreplak J."/>
            <person name="Mayjonade B."/>
            <person name="Satge C."/>
            <person name="Perez M."/>
            <person name="Cauet S."/>
            <person name="Marande W."/>
            <person name="Chantry-Darmon C."/>
            <person name="Lopez-Roques C."/>
            <person name="Bouchez O."/>
            <person name="Berard A."/>
            <person name="Debelle F."/>
            <person name="Munos S."/>
            <person name="Bendahmane A."/>
            <person name="Berges H."/>
            <person name="Niebel A."/>
            <person name="Buitink J."/>
            <person name="Frugier F."/>
            <person name="Benhamed M."/>
            <person name="Crespi M."/>
            <person name="Gouzy J."/>
            <person name="Gamas P."/>
        </authorList>
    </citation>
    <scope>NUCLEOTIDE SEQUENCE [LARGE SCALE GENOMIC DNA]</scope>
    <source>
        <strain evidence="3">cv. Jemalong A17</strain>
    </source>
</reference>